<evidence type="ECO:0000313" key="2">
    <source>
        <dbReference type="Proteomes" id="UP000093561"/>
    </source>
</evidence>
<sequence length="134" mass="15145">MLVALGLCGMVETLRAGESVLGRDVRQVCGCQMVKWVVRRFLCRSTYTGCDDGHRNAGIGVEGSKVHNFEIRWKRLSNPHIGLKTIPELLRSSETQEHPRDLLRSLGPDRIEQPGYSVLENFRRKLTLISKLGE</sequence>
<organism evidence="2 3">
    <name type="scientific">Wuchereria bancrofti</name>
    <dbReference type="NCBI Taxonomy" id="6293"/>
    <lineage>
        <taxon>Eukaryota</taxon>
        <taxon>Metazoa</taxon>
        <taxon>Ecdysozoa</taxon>
        <taxon>Nematoda</taxon>
        <taxon>Chromadorea</taxon>
        <taxon>Rhabditida</taxon>
        <taxon>Spirurina</taxon>
        <taxon>Spiruromorpha</taxon>
        <taxon>Filarioidea</taxon>
        <taxon>Onchocercidae</taxon>
        <taxon>Wuchereria</taxon>
    </lineage>
</organism>
<accession>A0AAF5PLA1</accession>
<dbReference type="Proteomes" id="UP000093561">
    <property type="component" value="Unassembled WGS sequence"/>
</dbReference>
<dbReference type="AlphaFoldDB" id="A0AAF5PLA1"/>
<protein>
    <recommendedName>
        <fullName evidence="4">Secreted protein</fullName>
    </recommendedName>
</protein>
<feature type="chain" id="PRO_5042196960" description="Secreted protein" evidence="1">
    <location>
        <begin position="17"/>
        <end position="134"/>
    </location>
</feature>
<evidence type="ECO:0000256" key="1">
    <source>
        <dbReference type="SAM" id="SignalP"/>
    </source>
</evidence>
<reference evidence="2" key="2">
    <citation type="journal article" date="2016" name="Mol. Ecol.">
        <title>Population genomics of the filarial nematode parasite Wuchereria bancrofti from mosquitoes.</title>
        <authorList>
            <person name="Small S.T."/>
            <person name="Reimer L.J."/>
            <person name="Tisch D.J."/>
            <person name="King C.L."/>
            <person name="Christensen B.M."/>
            <person name="Siba P.M."/>
            <person name="Kazura J.W."/>
            <person name="Serre D."/>
            <person name="Zimmerman P.A."/>
        </authorList>
    </citation>
    <scope>NUCLEOTIDE SEQUENCE</scope>
    <source>
        <strain evidence="2">pt0022</strain>
    </source>
</reference>
<keyword evidence="1" id="KW-0732">Signal</keyword>
<feature type="signal peptide" evidence="1">
    <location>
        <begin position="1"/>
        <end position="16"/>
    </location>
</feature>
<name>A0AAF5PLA1_WUCBA</name>
<proteinExistence type="predicted"/>
<reference evidence="3" key="3">
    <citation type="submission" date="2024-02" db="UniProtKB">
        <authorList>
            <consortium name="WormBaseParasite"/>
        </authorList>
    </citation>
    <scope>IDENTIFICATION</scope>
    <source>
        <strain evidence="3">pt0022</strain>
    </source>
</reference>
<dbReference type="WBParaSite" id="mrna-Wban_02341">
    <property type="protein sequence ID" value="mrna-Wban_02341"/>
    <property type="gene ID" value="Wban_02341"/>
</dbReference>
<evidence type="ECO:0008006" key="4">
    <source>
        <dbReference type="Google" id="ProtNLM"/>
    </source>
</evidence>
<reference evidence="2" key="1">
    <citation type="submission" date="2015-03" db="EMBL/GenBank/DDBJ databases">
        <title>Wuchereria bancrofti Genome Sequencing Papua New Guinea Strain.</title>
        <authorList>
            <person name="Small S.T."/>
            <person name="Serre D."/>
            <person name="Zimmerman P.A."/>
        </authorList>
    </citation>
    <scope>NUCLEOTIDE SEQUENCE [LARGE SCALE GENOMIC DNA]</scope>
    <source>
        <strain evidence="2">pt0022</strain>
    </source>
</reference>
<evidence type="ECO:0000313" key="3">
    <source>
        <dbReference type="WBParaSite" id="mrna-Wban_02341"/>
    </source>
</evidence>